<comment type="similarity">
    <text evidence="1">Belongs to the TolB family.</text>
</comment>
<dbReference type="Gene3D" id="2.120.10.30">
    <property type="entry name" value="TolB, C-terminal domain"/>
    <property type="match status" value="1"/>
</dbReference>
<dbReference type="SUPFAM" id="SSF82171">
    <property type="entry name" value="DPP6 N-terminal domain-like"/>
    <property type="match status" value="1"/>
</dbReference>
<dbReference type="PANTHER" id="PTHR36842:SF1">
    <property type="entry name" value="PROTEIN TOLB"/>
    <property type="match status" value="1"/>
</dbReference>
<proteinExistence type="inferred from homology"/>
<dbReference type="InterPro" id="IPR011042">
    <property type="entry name" value="6-blade_b-propeller_TolB-like"/>
</dbReference>
<dbReference type="AlphaFoldDB" id="A0A3B1D0Y6"/>
<gene>
    <name evidence="2" type="ORF">MNBD_PLANCTO03-1382</name>
</gene>
<dbReference type="Pfam" id="PF07676">
    <property type="entry name" value="PD40"/>
    <property type="match status" value="3"/>
</dbReference>
<evidence type="ECO:0000313" key="2">
    <source>
        <dbReference type="EMBL" id="VAX36566.1"/>
    </source>
</evidence>
<name>A0A3B1D0Y6_9ZZZZ</name>
<dbReference type="PANTHER" id="PTHR36842">
    <property type="entry name" value="PROTEIN TOLB HOMOLOG"/>
    <property type="match status" value="1"/>
</dbReference>
<evidence type="ECO:0000256" key="1">
    <source>
        <dbReference type="ARBA" id="ARBA00009820"/>
    </source>
</evidence>
<organism evidence="2">
    <name type="scientific">hydrothermal vent metagenome</name>
    <dbReference type="NCBI Taxonomy" id="652676"/>
    <lineage>
        <taxon>unclassified sequences</taxon>
        <taxon>metagenomes</taxon>
        <taxon>ecological metagenomes</taxon>
    </lineage>
</organism>
<dbReference type="InterPro" id="IPR011659">
    <property type="entry name" value="WD40"/>
</dbReference>
<reference evidence="2" key="1">
    <citation type="submission" date="2018-06" db="EMBL/GenBank/DDBJ databases">
        <authorList>
            <person name="Zhirakovskaya E."/>
        </authorList>
    </citation>
    <scope>NUCLEOTIDE SEQUENCE</scope>
</reference>
<accession>A0A3B1D0Y6</accession>
<dbReference type="EMBL" id="UOGK01000070">
    <property type="protein sequence ID" value="VAX36566.1"/>
    <property type="molecule type" value="Genomic_DNA"/>
</dbReference>
<sequence>MRIRHACIIAPFLLASTAAAQPAWQEAEAPILTHTTALTASSTFYKAGEQYFSPDMQWMIFQGVPTPEAGQDPDAHYSMYVAKFIRDEEGNITGTEDPILVSPPGSASTCGWFHPINKGEIMFGSTLIPPGSGISPGYKGPNKSKYTWEFPHEMEIVTRTLAVLGAETDSEPTPMFTKPGYDAEGSYSPDGRYILYAHVDEERSAQIGRPDADLYVYDTKTDTQIPMVIHDGYDGGPFFSPDMNWICYRSDRLGDANLQLFVAEIDYAPDGSIKGIKREVQLTDNDWVNWAPYFHPSGRFMVYTSSELGHTNYEVFAIEFDPDKPMDELWKVRITHADSFDGLPVLSPDGKTMIWCAQRGDMTEGETRPSSQIWSATFDAKALLQQANPDGSF</sequence>
<protein>
    <submittedName>
        <fullName evidence="2">TolB protein, periplasmic protein involved in the tonb-independent uptake of group A colicins</fullName>
    </submittedName>
</protein>